<feature type="region of interest" description="Disordered" evidence="1">
    <location>
        <begin position="44"/>
        <end position="68"/>
    </location>
</feature>
<gene>
    <name evidence="2" type="ORF">M514_18888</name>
</gene>
<reference evidence="2" key="1">
    <citation type="journal article" date="2014" name="Nat. Genet.">
        <title>Genome and transcriptome of the porcine whipworm Trichuris suis.</title>
        <authorList>
            <person name="Jex A.R."/>
            <person name="Nejsum P."/>
            <person name="Schwarz E.M."/>
            <person name="Hu L."/>
            <person name="Young N.D."/>
            <person name="Hall R.S."/>
            <person name="Korhonen P.K."/>
            <person name="Liao S."/>
            <person name="Thamsborg S."/>
            <person name="Xia J."/>
            <person name="Xu P."/>
            <person name="Wang S."/>
            <person name="Scheerlinck J.P."/>
            <person name="Hofmann A."/>
            <person name="Sternberg P.W."/>
            <person name="Wang J."/>
            <person name="Gasser R.B."/>
        </authorList>
    </citation>
    <scope>NUCLEOTIDE SEQUENCE [LARGE SCALE GENOMIC DNA]</scope>
    <source>
        <strain evidence="2">DCEP-RM93F</strain>
    </source>
</reference>
<sequence length="68" mass="7695">YAISVSNRPKGTIKTGAVFEILQFAGARNFCGMNISGMLFQKKRHKRPELTQTPAWQPFKPENTRSVL</sequence>
<name>A0A085NHB2_9BILA</name>
<evidence type="ECO:0000313" key="2">
    <source>
        <dbReference type="EMBL" id="KFD68858.1"/>
    </source>
</evidence>
<dbReference type="Proteomes" id="UP000030758">
    <property type="component" value="Unassembled WGS sequence"/>
</dbReference>
<protein>
    <submittedName>
        <fullName evidence="2">Uncharacterized protein</fullName>
    </submittedName>
</protein>
<evidence type="ECO:0000256" key="1">
    <source>
        <dbReference type="SAM" id="MobiDB-lite"/>
    </source>
</evidence>
<dbReference type="AlphaFoldDB" id="A0A085NHB2"/>
<proteinExistence type="predicted"/>
<accession>A0A085NHB2</accession>
<feature type="non-terminal residue" evidence="2">
    <location>
        <position position="1"/>
    </location>
</feature>
<dbReference type="EMBL" id="KL367500">
    <property type="protein sequence ID" value="KFD68858.1"/>
    <property type="molecule type" value="Genomic_DNA"/>
</dbReference>
<organism evidence="2">
    <name type="scientific">Trichuris suis</name>
    <name type="common">pig whipworm</name>
    <dbReference type="NCBI Taxonomy" id="68888"/>
    <lineage>
        <taxon>Eukaryota</taxon>
        <taxon>Metazoa</taxon>
        <taxon>Ecdysozoa</taxon>
        <taxon>Nematoda</taxon>
        <taxon>Enoplea</taxon>
        <taxon>Dorylaimia</taxon>
        <taxon>Trichinellida</taxon>
        <taxon>Trichuridae</taxon>
        <taxon>Trichuris</taxon>
    </lineage>
</organism>